<accession>A0A8H7XU10</accession>
<evidence type="ECO:0000313" key="1">
    <source>
        <dbReference type="EMBL" id="KAG5165729.1"/>
    </source>
</evidence>
<protein>
    <recommendedName>
        <fullName evidence="2">Thioesterase domain-containing protein</fullName>
    </recommendedName>
</protein>
<gene>
    <name evidence="1" type="ORF">JR316_009314</name>
</gene>
<name>A0A8H7XU10_PSICU</name>
<dbReference type="EMBL" id="JAFIQS010000009">
    <property type="protein sequence ID" value="KAG5165729.1"/>
    <property type="molecule type" value="Genomic_DNA"/>
</dbReference>
<proteinExistence type="predicted"/>
<dbReference type="Gene3D" id="3.40.50.1820">
    <property type="entry name" value="alpha/beta hydrolase"/>
    <property type="match status" value="1"/>
</dbReference>
<comment type="caution">
    <text evidence="1">The sequence shown here is derived from an EMBL/GenBank/DDBJ whole genome shotgun (WGS) entry which is preliminary data.</text>
</comment>
<sequence>MHSKGIPQGQNQHEVESSFTMYVSEPIQHKTIVKIREGFEPPLILLHARLQLDLVVIGGYGTVKAFWPLKHVFSTTLWAIQVTPDTPLQSLEAQVAFYYRRIKEEQANGPYRICSFSASSLMAVAITKLLEKGGDRVEQLSFIDHFPTTFIASQLGVDISRIPLTDPRARQEFFKASVNNLVGMTHGDRRGQDSKRHQMANDLYAAYNGLPTSEFMTRSKGIMDGFLNRIFDFILSIHQESLRNGHGDQNRMEFMQNWLREVKAPVSVYLGTYGMLSMYSPDQYPPAEWYVYQCFKDVKITVLDAGHYDILESEGLIKGLQEKYLQPRVARL</sequence>
<reference evidence="1" key="1">
    <citation type="submission" date="2021-02" db="EMBL/GenBank/DDBJ databases">
        <title>Psilocybe cubensis genome.</title>
        <authorList>
            <person name="Mckernan K.J."/>
            <person name="Crawford S."/>
            <person name="Trippe A."/>
            <person name="Kane L.T."/>
            <person name="Mclaughlin S."/>
        </authorList>
    </citation>
    <scope>NUCLEOTIDE SEQUENCE [LARGE SCALE GENOMIC DNA]</scope>
    <source>
        <strain evidence="1">MGC-MH-2018</strain>
    </source>
</reference>
<organism evidence="1">
    <name type="scientific">Psilocybe cubensis</name>
    <name type="common">Psychedelic mushroom</name>
    <name type="synonym">Stropharia cubensis</name>
    <dbReference type="NCBI Taxonomy" id="181762"/>
    <lineage>
        <taxon>Eukaryota</taxon>
        <taxon>Fungi</taxon>
        <taxon>Dikarya</taxon>
        <taxon>Basidiomycota</taxon>
        <taxon>Agaricomycotina</taxon>
        <taxon>Agaricomycetes</taxon>
        <taxon>Agaricomycetidae</taxon>
        <taxon>Agaricales</taxon>
        <taxon>Agaricineae</taxon>
        <taxon>Strophariaceae</taxon>
        <taxon>Psilocybe</taxon>
    </lineage>
</organism>
<dbReference type="AlphaFoldDB" id="A0A8H7XU10"/>
<dbReference type="SUPFAM" id="SSF53474">
    <property type="entry name" value="alpha/beta-Hydrolases"/>
    <property type="match status" value="1"/>
</dbReference>
<dbReference type="InterPro" id="IPR029058">
    <property type="entry name" value="AB_hydrolase_fold"/>
</dbReference>
<evidence type="ECO:0008006" key="2">
    <source>
        <dbReference type="Google" id="ProtNLM"/>
    </source>
</evidence>